<dbReference type="InterPro" id="IPR013201">
    <property type="entry name" value="Prot_inhib_I29"/>
</dbReference>
<dbReference type="AlphaFoldDB" id="A0A9J6BFL0"/>
<gene>
    <name evidence="3" type="ORF">PVAND_016600</name>
</gene>
<dbReference type="SUPFAM" id="SSF54001">
    <property type="entry name" value="Cysteine proteinases"/>
    <property type="match status" value="1"/>
</dbReference>
<dbReference type="InterPro" id="IPR038765">
    <property type="entry name" value="Papain-like_cys_pep_sf"/>
</dbReference>
<feature type="domain" description="Cathepsin propeptide inhibitor" evidence="2">
    <location>
        <begin position="40"/>
        <end position="100"/>
    </location>
</feature>
<sequence length="162" mass="18875">MMKIFRLKSDSIGKSFSLTIFVILSPILVFSYEQCRYWEFIQFRYNNNIVYPNASVEFYRCRVFTANIEMIERHNHLFRQGRYSYSLAINQFADQTNEEFIATNTGILPVVDNSTTTTTTQKPASHEHHENHHRHKRAAATWSVPSTFKPGNLDLRKAGIPV</sequence>
<dbReference type="Proteomes" id="UP001107558">
    <property type="component" value="Chromosome 4"/>
</dbReference>
<organism evidence="3 4">
    <name type="scientific">Polypedilum vanderplanki</name>
    <name type="common">Sleeping chironomid midge</name>
    <dbReference type="NCBI Taxonomy" id="319348"/>
    <lineage>
        <taxon>Eukaryota</taxon>
        <taxon>Metazoa</taxon>
        <taxon>Ecdysozoa</taxon>
        <taxon>Arthropoda</taxon>
        <taxon>Hexapoda</taxon>
        <taxon>Insecta</taxon>
        <taxon>Pterygota</taxon>
        <taxon>Neoptera</taxon>
        <taxon>Endopterygota</taxon>
        <taxon>Diptera</taxon>
        <taxon>Nematocera</taxon>
        <taxon>Chironomoidea</taxon>
        <taxon>Chironomidae</taxon>
        <taxon>Chironominae</taxon>
        <taxon>Polypedilum</taxon>
        <taxon>Polypedilum</taxon>
    </lineage>
</organism>
<dbReference type="SMART" id="SM00848">
    <property type="entry name" value="Inhibitor_I29"/>
    <property type="match status" value="1"/>
</dbReference>
<dbReference type="EMBL" id="JADBJN010000004">
    <property type="protein sequence ID" value="KAG5668668.1"/>
    <property type="molecule type" value="Genomic_DNA"/>
</dbReference>
<feature type="region of interest" description="Disordered" evidence="1">
    <location>
        <begin position="113"/>
        <end position="139"/>
    </location>
</feature>
<comment type="caution">
    <text evidence="3">The sequence shown here is derived from an EMBL/GenBank/DDBJ whole genome shotgun (WGS) entry which is preliminary data.</text>
</comment>
<protein>
    <recommendedName>
        <fullName evidence="2">Cathepsin propeptide inhibitor domain-containing protein</fullName>
    </recommendedName>
</protein>
<keyword evidence="4" id="KW-1185">Reference proteome</keyword>
<dbReference type="Pfam" id="PF08246">
    <property type="entry name" value="Inhibitor_I29"/>
    <property type="match status" value="1"/>
</dbReference>
<reference evidence="3" key="1">
    <citation type="submission" date="2021-03" db="EMBL/GenBank/DDBJ databases">
        <title>Chromosome level genome of the anhydrobiotic midge Polypedilum vanderplanki.</title>
        <authorList>
            <person name="Yoshida Y."/>
            <person name="Kikawada T."/>
            <person name="Gusev O."/>
        </authorList>
    </citation>
    <scope>NUCLEOTIDE SEQUENCE</scope>
    <source>
        <strain evidence="3">NIAS01</strain>
        <tissue evidence="3">Whole body or cell culture</tissue>
    </source>
</reference>
<dbReference type="Gene3D" id="1.10.287.2250">
    <property type="match status" value="1"/>
</dbReference>
<evidence type="ECO:0000256" key="1">
    <source>
        <dbReference type="SAM" id="MobiDB-lite"/>
    </source>
</evidence>
<evidence type="ECO:0000313" key="3">
    <source>
        <dbReference type="EMBL" id="KAG5668668.1"/>
    </source>
</evidence>
<evidence type="ECO:0000313" key="4">
    <source>
        <dbReference type="Proteomes" id="UP001107558"/>
    </source>
</evidence>
<evidence type="ECO:0000259" key="2">
    <source>
        <dbReference type="SMART" id="SM00848"/>
    </source>
</evidence>
<proteinExistence type="predicted"/>
<name>A0A9J6BFL0_POLVA</name>
<accession>A0A9J6BFL0</accession>